<evidence type="ECO:0000256" key="5">
    <source>
        <dbReference type="ARBA" id="ARBA00023136"/>
    </source>
</evidence>
<keyword evidence="5 6" id="KW-0472">Membrane</keyword>
<dbReference type="AlphaFoldDB" id="A0A4Y7TT80"/>
<keyword evidence="7" id="KW-0732">Signal</keyword>
<evidence type="ECO:0000313" key="9">
    <source>
        <dbReference type="Proteomes" id="UP000298030"/>
    </source>
</evidence>
<sequence>MTIPLPSAAVLIATLLSVHGLRKGSLSPNGALTAFFVGYLSFSGGSWVFGAALTGFYLAGSRATKYGKKQKTKLEDGYQEAGYRSGWQVLSNSAAGVLATFLWNTIFVPSSLHAKIAKSLGLNVPEALGLTAVPSYDRGPNGWCPIEREGYSKVLLFAVLGHFSCCLGDTLASELGILSRSQPRLITTFRKVPAGTNVASVVGGAFVGLVMGMCLVLENSKCALNASGVLVDTIAWGCLGGGFGSLARPSNSFGAWVQC</sequence>
<dbReference type="Proteomes" id="UP000298030">
    <property type="component" value="Unassembled WGS sequence"/>
</dbReference>
<evidence type="ECO:0000313" key="8">
    <source>
        <dbReference type="EMBL" id="TEB37383.1"/>
    </source>
</evidence>
<dbReference type="STRING" id="71717.A0A4Y7TT80"/>
<accession>A0A4Y7TT80</accession>
<dbReference type="OrthoDB" id="30881at2759"/>
<organism evidence="8 9">
    <name type="scientific">Coprinellus micaceus</name>
    <name type="common">Glistening ink-cap mushroom</name>
    <name type="synonym">Coprinus micaceus</name>
    <dbReference type="NCBI Taxonomy" id="71717"/>
    <lineage>
        <taxon>Eukaryota</taxon>
        <taxon>Fungi</taxon>
        <taxon>Dikarya</taxon>
        <taxon>Basidiomycota</taxon>
        <taxon>Agaricomycotina</taxon>
        <taxon>Agaricomycetes</taxon>
        <taxon>Agaricomycetidae</taxon>
        <taxon>Agaricales</taxon>
        <taxon>Agaricineae</taxon>
        <taxon>Psathyrellaceae</taxon>
        <taxon>Coprinellus</taxon>
    </lineage>
</organism>
<dbReference type="PANTHER" id="PTHR13353">
    <property type="entry name" value="TRANSMEMBRANE PROTEIN 19"/>
    <property type="match status" value="1"/>
</dbReference>
<evidence type="ECO:0000256" key="3">
    <source>
        <dbReference type="ARBA" id="ARBA00022692"/>
    </source>
</evidence>
<name>A0A4Y7TT80_COPMI</name>
<keyword evidence="4 6" id="KW-1133">Transmembrane helix</keyword>
<feature type="transmembrane region" description="Helical" evidence="6">
    <location>
        <begin position="154"/>
        <end position="178"/>
    </location>
</feature>
<keyword evidence="3 6" id="KW-0812">Transmembrane</keyword>
<dbReference type="Pfam" id="PF01940">
    <property type="entry name" value="DUF92"/>
    <property type="match status" value="1"/>
</dbReference>
<feature type="signal peptide" evidence="7">
    <location>
        <begin position="1"/>
        <end position="20"/>
    </location>
</feature>
<feature type="chain" id="PRO_5021389829" description="Integral membrane family protein" evidence="7">
    <location>
        <begin position="21"/>
        <end position="259"/>
    </location>
</feature>
<evidence type="ECO:0000256" key="7">
    <source>
        <dbReference type="SAM" id="SignalP"/>
    </source>
</evidence>
<evidence type="ECO:0000256" key="1">
    <source>
        <dbReference type="ARBA" id="ARBA00004141"/>
    </source>
</evidence>
<comment type="caution">
    <text evidence="8">The sequence shown here is derived from an EMBL/GenBank/DDBJ whole genome shotgun (WGS) entry which is preliminary data.</text>
</comment>
<comment type="similarity">
    <text evidence="2">Belongs to the TMEM19 family.</text>
</comment>
<evidence type="ECO:0008006" key="10">
    <source>
        <dbReference type="Google" id="ProtNLM"/>
    </source>
</evidence>
<dbReference type="PANTHER" id="PTHR13353:SF5">
    <property type="entry name" value="TRANSMEMBRANE PROTEIN 19"/>
    <property type="match status" value="1"/>
</dbReference>
<evidence type="ECO:0000256" key="4">
    <source>
        <dbReference type="ARBA" id="ARBA00022989"/>
    </source>
</evidence>
<feature type="transmembrane region" description="Helical" evidence="6">
    <location>
        <begin position="36"/>
        <end position="59"/>
    </location>
</feature>
<dbReference type="EMBL" id="QPFP01000004">
    <property type="protein sequence ID" value="TEB37383.1"/>
    <property type="molecule type" value="Genomic_DNA"/>
</dbReference>
<dbReference type="GO" id="GO:0016020">
    <property type="term" value="C:membrane"/>
    <property type="evidence" value="ECO:0007669"/>
    <property type="project" value="UniProtKB-SubCell"/>
</dbReference>
<evidence type="ECO:0000256" key="6">
    <source>
        <dbReference type="SAM" id="Phobius"/>
    </source>
</evidence>
<keyword evidence="9" id="KW-1185">Reference proteome</keyword>
<feature type="transmembrane region" description="Helical" evidence="6">
    <location>
        <begin position="198"/>
        <end position="217"/>
    </location>
</feature>
<evidence type="ECO:0000256" key="2">
    <source>
        <dbReference type="ARBA" id="ARBA00009012"/>
    </source>
</evidence>
<dbReference type="InterPro" id="IPR002794">
    <property type="entry name" value="DUF92_TMEM19"/>
</dbReference>
<reference evidence="8 9" key="1">
    <citation type="journal article" date="2019" name="Nat. Ecol. Evol.">
        <title>Megaphylogeny resolves global patterns of mushroom evolution.</title>
        <authorList>
            <person name="Varga T."/>
            <person name="Krizsan K."/>
            <person name="Foldi C."/>
            <person name="Dima B."/>
            <person name="Sanchez-Garcia M."/>
            <person name="Sanchez-Ramirez S."/>
            <person name="Szollosi G.J."/>
            <person name="Szarkandi J.G."/>
            <person name="Papp V."/>
            <person name="Albert L."/>
            <person name="Andreopoulos W."/>
            <person name="Angelini C."/>
            <person name="Antonin V."/>
            <person name="Barry K.W."/>
            <person name="Bougher N.L."/>
            <person name="Buchanan P."/>
            <person name="Buyck B."/>
            <person name="Bense V."/>
            <person name="Catcheside P."/>
            <person name="Chovatia M."/>
            <person name="Cooper J."/>
            <person name="Damon W."/>
            <person name="Desjardin D."/>
            <person name="Finy P."/>
            <person name="Geml J."/>
            <person name="Haridas S."/>
            <person name="Hughes K."/>
            <person name="Justo A."/>
            <person name="Karasinski D."/>
            <person name="Kautmanova I."/>
            <person name="Kiss B."/>
            <person name="Kocsube S."/>
            <person name="Kotiranta H."/>
            <person name="LaButti K.M."/>
            <person name="Lechner B.E."/>
            <person name="Liimatainen K."/>
            <person name="Lipzen A."/>
            <person name="Lukacs Z."/>
            <person name="Mihaltcheva S."/>
            <person name="Morgado L.N."/>
            <person name="Niskanen T."/>
            <person name="Noordeloos M.E."/>
            <person name="Ohm R.A."/>
            <person name="Ortiz-Santana B."/>
            <person name="Ovrebo C."/>
            <person name="Racz N."/>
            <person name="Riley R."/>
            <person name="Savchenko A."/>
            <person name="Shiryaev A."/>
            <person name="Soop K."/>
            <person name="Spirin V."/>
            <person name="Szebenyi C."/>
            <person name="Tomsovsky M."/>
            <person name="Tulloss R.E."/>
            <person name="Uehling J."/>
            <person name="Grigoriev I.V."/>
            <person name="Vagvolgyi C."/>
            <person name="Papp T."/>
            <person name="Martin F.M."/>
            <person name="Miettinen O."/>
            <person name="Hibbett D.S."/>
            <person name="Nagy L.G."/>
        </authorList>
    </citation>
    <scope>NUCLEOTIDE SEQUENCE [LARGE SCALE GENOMIC DNA]</scope>
    <source>
        <strain evidence="8 9">FP101781</strain>
    </source>
</reference>
<gene>
    <name evidence="8" type="ORF">FA13DRAFT_1752195</name>
</gene>
<protein>
    <recommendedName>
        <fullName evidence="10">Integral membrane family protein</fullName>
    </recommendedName>
</protein>
<comment type="subcellular location">
    <subcellularLocation>
        <location evidence="1">Membrane</location>
        <topology evidence="1">Multi-pass membrane protein</topology>
    </subcellularLocation>
</comment>
<proteinExistence type="inferred from homology"/>